<protein>
    <submittedName>
        <fullName evidence="4">Kelch repeat-containing protein</fullName>
    </submittedName>
</protein>
<dbReference type="EMBL" id="JAQNDM010000002">
    <property type="protein sequence ID" value="MDC0711290.1"/>
    <property type="molecule type" value="Genomic_DNA"/>
</dbReference>
<keyword evidence="2" id="KW-0677">Repeat</keyword>
<dbReference type="InterPro" id="IPR013783">
    <property type="entry name" value="Ig-like_fold"/>
</dbReference>
<gene>
    <name evidence="4" type="ORF">POL68_22665</name>
</gene>
<dbReference type="Gene3D" id="2.130.10.80">
    <property type="entry name" value="Galactose oxidase/kelch, beta-propeller"/>
    <property type="match status" value="3"/>
</dbReference>
<keyword evidence="5" id="KW-1185">Reference proteome</keyword>
<name>A0ABT5DDS2_9BACT</name>
<dbReference type="InterPro" id="IPR037293">
    <property type="entry name" value="Gal_Oxidase_central_sf"/>
</dbReference>
<dbReference type="SMART" id="SM00612">
    <property type="entry name" value="Kelch"/>
    <property type="match status" value="6"/>
</dbReference>
<dbReference type="RefSeq" id="WP_272141246.1">
    <property type="nucleotide sequence ID" value="NZ_JAQNDM010000002.1"/>
</dbReference>
<dbReference type="InterPro" id="IPR006652">
    <property type="entry name" value="Kelch_1"/>
</dbReference>
<sequence>MASLRPFPLFPLLLAVLAGCGSTPPPVSATGSVQLAVSAHQTLSASGITRVTVTFSAADMPPLTTELAQTDGLWGGVLGDIPAGEQRSIQAKAWDSSGTLRYQGQAENVTITVGTVTFVTLTLQSTAASTPYTNEAPLMDAVVAAPTVVAPGARMTLTATAHDPNADDTLSFAWTASSGTFGAPGQANTDWTAPASPGRVMLTLKVSDSRGAASSVSLQVLVAVGTGGAAVDVRFNTAPTVAGFSSTVSYVPVDQPAVFAVSATDPDGDSLTYHWTATCAGTFEDASTAHARFTPSALPAGTCNNCQVDVTVSDGRGGTATGSLALCVARDTTQHLPPTLVRSYQSSLSAQPGQQLSFEVVASDPEDSALSFSWATPLGSLGSPVTGTHQSRLLWTAPACVKAGSEPRVTVTVTNAFNLTSVKSFQVSGLPTCEPVGWTAAAPMDSPRSCPMATVLPNGKVLVAGGNNAGTTLATAELYDPASNTWSNAGSMASPHECATTTLMPNGKVLVSAGFYADRAWLTSSAVEIYDPVSNSWSSTGRLARSRVAHTATLLPDGTVLVAGGAISTSGYVATAELYHPATGSWSSTGSMSVGRAAHTATLLPNGKVLVTGGLAPGGGSATAEVYNPASGTWSTTGSMAFGRADHTATLLPNGKVLVAGAIQQAELYDPASGTWSTTGSMASWRRNHTATLLLNDKVLVVGGDSQGVRIAAAEVYDPASGTWSSVPPLPSPRWLQAAAILSTGQVLIVGGFNSSSQVAEAALYTP</sequence>
<dbReference type="PROSITE" id="PS51257">
    <property type="entry name" value="PROKAR_LIPOPROTEIN"/>
    <property type="match status" value="1"/>
</dbReference>
<dbReference type="Proteomes" id="UP001221838">
    <property type="component" value="Unassembled WGS sequence"/>
</dbReference>
<dbReference type="PANTHER" id="PTHR46344">
    <property type="entry name" value="OS02G0202900 PROTEIN"/>
    <property type="match status" value="1"/>
</dbReference>
<keyword evidence="3" id="KW-0732">Signal</keyword>
<reference evidence="4 5" key="1">
    <citation type="submission" date="2022-11" db="EMBL/GenBank/DDBJ databases">
        <title>Minimal conservation of predation-associated metabolite biosynthetic gene clusters underscores biosynthetic potential of Myxococcota including descriptions for ten novel species: Archangium lansinium sp. nov., Myxococcus landrumus sp. nov., Nannocystis bai.</title>
        <authorList>
            <person name="Ahearne A."/>
            <person name="Stevens C."/>
            <person name="Dowd S."/>
        </authorList>
    </citation>
    <scope>NUCLEOTIDE SEQUENCE [LARGE SCALE GENOMIC DNA]</scope>
    <source>
        <strain evidence="4 5">NCWAL01</strain>
    </source>
</reference>
<evidence type="ECO:0000256" key="2">
    <source>
        <dbReference type="ARBA" id="ARBA00022737"/>
    </source>
</evidence>
<organism evidence="4 5">
    <name type="scientific">Stigmatella ashevillensis</name>
    <dbReference type="NCBI Taxonomy" id="2995309"/>
    <lineage>
        <taxon>Bacteria</taxon>
        <taxon>Pseudomonadati</taxon>
        <taxon>Myxococcota</taxon>
        <taxon>Myxococcia</taxon>
        <taxon>Myxococcales</taxon>
        <taxon>Cystobacterineae</taxon>
        <taxon>Archangiaceae</taxon>
        <taxon>Stigmatella</taxon>
    </lineage>
</organism>
<dbReference type="Pfam" id="PF01344">
    <property type="entry name" value="Kelch_1"/>
    <property type="match status" value="3"/>
</dbReference>
<evidence type="ECO:0000256" key="1">
    <source>
        <dbReference type="ARBA" id="ARBA00022441"/>
    </source>
</evidence>
<dbReference type="PANTHER" id="PTHR46344:SF27">
    <property type="entry name" value="KELCH REPEAT SUPERFAMILY PROTEIN"/>
    <property type="match status" value="1"/>
</dbReference>
<evidence type="ECO:0000313" key="4">
    <source>
        <dbReference type="EMBL" id="MDC0711290.1"/>
    </source>
</evidence>
<evidence type="ECO:0000313" key="5">
    <source>
        <dbReference type="Proteomes" id="UP001221838"/>
    </source>
</evidence>
<feature type="signal peptide" evidence="3">
    <location>
        <begin position="1"/>
        <end position="29"/>
    </location>
</feature>
<feature type="chain" id="PRO_5046350734" evidence="3">
    <location>
        <begin position="30"/>
        <end position="767"/>
    </location>
</feature>
<accession>A0ABT5DDS2</accession>
<dbReference type="SUPFAM" id="SSF117281">
    <property type="entry name" value="Kelch motif"/>
    <property type="match status" value="1"/>
</dbReference>
<dbReference type="Gene3D" id="2.120.10.80">
    <property type="entry name" value="Kelch-type beta propeller"/>
    <property type="match status" value="1"/>
</dbReference>
<evidence type="ECO:0000256" key="3">
    <source>
        <dbReference type="SAM" id="SignalP"/>
    </source>
</evidence>
<proteinExistence type="predicted"/>
<keyword evidence="1" id="KW-0880">Kelch repeat</keyword>
<dbReference type="Pfam" id="PF17963">
    <property type="entry name" value="Big_9"/>
    <property type="match status" value="1"/>
</dbReference>
<comment type="caution">
    <text evidence="4">The sequence shown here is derived from an EMBL/GenBank/DDBJ whole genome shotgun (WGS) entry which is preliminary data.</text>
</comment>
<dbReference type="InterPro" id="IPR015915">
    <property type="entry name" value="Kelch-typ_b-propeller"/>
</dbReference>
<dbReference type="Gene3D" id="2.60.40.10">
    <property type="entry name" value="Immunoglobulins"/>
    <property type="match status" value="2"/>
</dbReference>